<feature type="region of interest" description="Disordered" evidence="1">
    <location>
        <begin position="175"/>
        <end position="290"/>
    </location>
</feature>
<feature type="compositionally biased region" description="Basic residues" evidence="1">
    <location>
        <begin position="239"/>
        <end position="252"/>
    </location>
</feature>
<protein>
    <submittedName>
        <fullName evidence="2">Uncharacterized protein</fullName>
    </submittedName>
</protein>
<feature type="compositionally biased region" description="Basic and acidic residues" evidence="1">
    <location>
        <begin position="279"/>
        <end position="290"/>
    </location>
</feature>
<feature type="compositionally biased region" description="Basic and acidic residues" evidence="1">
    <location>
        <begin position="253"/>
        <end position="267"/>
    </location>
</feature>
<feature type="compositionally biased region" description="Acidic residues" evidence="1">
    <location>
        <begin position="268"/>
        <end position="278"/>
    </location>
</feature>
<accession>A0A0F9RBC4</accession>
<comment type="caution">
    <text evidence="2">The sequence shown here is derived from an EMBL/GenBank/DDBJ whole genome shotgun (WGS) entry which is preliminary data.</text>
</comment>
<evidence type="ECO:0000256" key="1">
    <source>
        <dbReference type="SAM" id="MobiDB-lite"/>
    </source>
</evidence>
<sequence>MSLSYRVKEVTREVEVFDEDKPLRVLVLPANDSRAVLIRGGGLDALNANALTKLKKAVLQAPELPPVIKEEWFSEEKSEDELDPESPELAPETNVAADVTVVAETVEEAKEKLEAVVENLAEVVKDPNLAPEENEIAHRQGALPQQVEADKESTTEQVFSGAHLWDPCIYCGAGHDDVDLGECPGPTSAEKLEDDAGTPPSGEDTHALSSDSEVEETVPDDAEISVSVDGAEKPEKKPAKAKKSSSKTKKKTPKAEKKVEKPAKEPVEDTDTPDDSEAPAEKEETSEIDE</sequence>
<proteinExistence type="predicted"/>
<organism evidence="2">
    <name type="scientific">marine sediment metagenome</name>
    <dbReference type="NCBI Taxonomy" id="412755"/>
    <lineage>
        <taxon>unclassified sequences</taxon>
        <taxon>metagenomes</taxon>
        <taxon>ecological metagenomes</taxon>
    </lineage>
</organism>
<evidence type="ECO:0000313" key="2">
    <source>
        <dbReference type="EMBL" id="KKN22471.1"/>
    </source>
</evidence>
<feature type="region of interest" description="Disordered" evidence="1">
    <location>
        <begin position="73"/>
        <end position="94"/>
    </location>
</feature>
<feature type="compositionally biased region" description="Acidic residues" evidence="1">
    <location>
        <begin position="77"/>
        <end position="86"/>
    </location>
</feature>
<dbReference type="AlphaFoldDB" id="A0A0F9RBC4"/>
<reference evidence="2" key="1">
    <citation type="journal article" date="2015" name="Nature">
        <title>Complex archaea that bridge the gap between prokaryotes and eukaryotes.</title>
        <authorList>
            <person name="Spang A."/>
            <person name="Saw J.H."/>
            <person name="Jorgensen S.L."/>
            <person name="Zaremba-Niedzwiedzka K."/>
            <person name="Martijn J."/>
            <person name="Lind A.E."/>
            <person name="van Eijk R."/>
            <person name="Schleper C."/>
            <person name="Guy L."/>
            <person name="Ettema T.J."/>
        </authorList>
    </citation>
    <scope>NUCLEOTIDE SEQUENCE</scope>
</reference>
<feature type="compositionally biased region" description="Acidic residues" evidence="1">
    <location>
        <begin position="212"/>
        <end position="223"/>
    </location>
</feature>
<name>A0A0F9RBC4_9ZZZZ</name>
<dbReference type="EMBL" id="LAZR01003058">
    <property type="protein sequence ID" value="KKN22471.1"/>
    <property type="molecule type" value="Genomic_DNA"/>
</dbReference>
<gene>
    <name evidence="2" type="ORF">LCGC14_0914800</name>
</gene>